<proteinExistence type="predicted"/>
<name>A0A852WXS1_9MICO</name>
<organism evidence="3 4">
    <name type="scientific">Janibacter alkaliphilus</name>
    <dbReference type="NCBI Taxonomy" id="1069963"/>
    <lineage>
        <taxon>Bacteria</taxon>
        <taxon>Bacillati</taxon>
        <taxon>Actinomycetota</taxon>
        <taxon>Actinomycetes</taxon>
        <taxon>Micrococcales</taxon>
        <taxon>Intrasporangiaceae</taxon>
        <taxon>Janibacter</taxon>
    </lineage>
</organism>
<dbReference type="Proteomes" id="UP000592181">
    <property type="component" value="Unassembled WGS sequence"/>
</dbReference>
<comment type="caution">
    <text evidence="3">The sequence shown here is derived from an EMBL/GenBank/DDBJ whole genome shotgun (WGS) entry which is preliminary data.</text>
</comment>
<dbReference type="InterPro" id="IPR036388">
    <property type="entry name" value="WH-like_DNA-bd_sf"/>
</dbReference>
<dbReference type="PANTHER" id="PTHR35004:SF6">
    <property type="entry name" value="TRANSPOSASE"/>
    <property type="match status" value="1"/>
</dbReference>
<feature type="domain" description="Integrase catalytic" evidence="2">
    <location>
        <begin position="136"/>
        <end position="323"/>
    </location>
</feature>
<dbReference type="InterPro" id="IPR012337">
    <property type="entry name" value="RNaseH-like_sf"/>
</dbReference>
<gene>
    <name evidence="3" type="ORF">BJY28_000291</name>
</gene>
<dbReference type="SUPFAM" id="SSF53098">
    <property type="entry name" value="Ribonuclease H-like"/>
    <property type="match status" value="1"/>
</dbReference>
<feature type="compositionally biased region" description="Low complexity" evidence="1">
    <location>
        <begin position="57"/>
        <end position="69"/>
    </location>
</feature>
<dbReference type="NCBIfam" id="NF033577">
    <property type="entry name" value="transpos_IS481"/>
    <property type="match status" value="1"/>
</dbReference>
<evidence type="ECO:0000313" key="4">
    <source>
        <dbReference type="Proteomes" id="UP000592181"/>
    </source>
</evidence>
<reference evidence="3 4" key="1">
    <citation type="submission" date="2020-07" db="EMBL/GenBank/DDBJ databases">
        <title>Sequencing the genomes of 1000 actinobacteria strains.</title>
        <authorList>
            <person name="Klenk H.-P."/>
        </authorList>
    </citation>
    <scope>NUCLEOTIDE SEQUENCE [LARGE SCALE GENOMIC DNA]</scope>
    <source>
        <strain evidence="3 4">DSM 24723</strain>
    </source>
</reference>
<dbReference type="GO" id="GO:0015074">
    <property type="term" value="P:DNA integration"/>
    <property type="evidence" value="ECO:0007669"/>
    <property type="project" value="InterPro"/>
</dbReference>
<dbReference type="SUPFAM" id="SSF46689">
    <property type="entry name" value="Homeodomain-like"/>
    <property type="match status" value="1"/>
</dbReference>
<dbReference type="GO" id="GO:0003676">
    <property type="term" value="F:nucleic acid binding"/>
    <property type="evidence" value="ECO:0007669"/>
    <property type="project" value="InterPro"/>
</dbReference>
<dbReference type="Pfam" id="PF13565">
    <property type="entry name" value="HTH_32"/>
    <property type="match status" value="1"/>
</dbReference>
<evidence type="ECO:0000256" key="1">
    <source>
        <dbReference type="SAM" id="MobiDB-lite"/>
    </source>
</evidence>
<evidence type="ECO:0000313" key="3">
    <source>
        <dbReference type="EMBL" id="NYG35822.1"/>
    </source>
</evidence>
<evidence type="ECO:0000259" key="2">
    <source>
        <dbReference type="PROSITE" id="PS50994"/>
    </source>
</evidence>
<dbReference type="PROSITE" id="PS50994">
    <property type="entry name" value="INTEGRASE"/>
    <property type="match status" value="1"/>
</dbReference>
<sequence>MSHGNARLTVYGRRLIVERRQKGWAKAHIAASLGVSRKCVNTWIERYEAEGEAGLVTRSSTPRTTPTKTSAEDEQRVLAARHEYREGPDLLGPRVGVAPRTVSRILRRHQVPYLHECDPMTGQVIRSSKQTTRRYERDRPGELVHVDVKKIGKIPDGGGWRVHGRAATEAAKTCRPRIGYDYIHAMVDDHTRLAYCEALPDEQGPTCAGFILRAAAYFAAHGITRIERVITDNHWSYRRSRHVREALATLDARHLFIRPHCPWQNGKVERFNRTLATEWAYHQPYTTNDQRTAALAPWLEHYNTQRRHSALGGHPPTDCHQPDGRVHLGVRSRDVVQGSACWGDVRRPPVVKWCCQNNQLSSRRPSWLTLPARSHRARGSSWPG</sequence>
<feature type="region of interest" description="Disordered" evidence="1">
    <location>
        <begin position="54"/>
        <end position="73"/>
    </location>
</feature>
<dbReference type="InterPro" id="IPR001584">
    <property type="entry name" value="Integrase_cat-core"/>
</dbReference>
<protein>
    <submittedName>
        <fullName evidence="3">Transposase InsO family protein</fullName>
    </submittedName>
</protein>
<keyword evidence="4" id="KW-1185">Reference proteome</keyword>
<dbReference type="InterPro" id="IPR047656">
    <property type="entry name" value="IS481-like_transpos"/>
</dbReference>
<dbReference type="Gene3D" id="1.10.10.10">
    <property type="entry name" value="Winged helix-like DNA-binding domain superfamily/Winged helix DNA-binding domain"/>
    <property type="match status" value="1"/>
</dbReference>
<dbReference type="AlphaFoldDB" id="A0A852WXS1"/>
<dbReference type="PANTHER" id="PTHR35004">
    <property type="entry name" value="TRANSPOSASE RV3428C-RELATED"/>
    <property type="match status" value="1"/>
</dbReference>
<dbReference type="Gene3D" id="3.30.420.10">
    <property type="entry name" value="Ribonuclease H-like superfamily/Ribonuclease H"/>
    <property type="match status" value="1"/>
</dbReference>
<dbReference type="EMBL" id="JACBZX010000001">
    <property type="protein sequence ID" value="NYG35822.1"/>
    <property type="molecule type" value="Genomic_DNA"/>
</dbReference>
<dbReference type="InterPro" id="IPR009057">
    <property type="entry name" value="Homeodomain-like_sf"/>
</dbReference>
<accession>A0A852WXS1</accession>
<dbReference type="InterPro" id="IPR036397">
    <property type="entry name" value="RNaseH_sf"/>
</dbReference>
<dbReference type="Pfam" id="PF13683">
    <property type="entry name" value="rve_3"/>
    <property type="match status" value="1"/>
</dbReference>